<protein>
    <submittedName>
        <fullName evidence="1">Uncharacterized protein</fullName>
    </submittedName>
</protein>
<dbReference type="AlphaFoldDB" id="I4BSB8"/>
<geneLocation type="plasmid" evidence="1 2">
    <name>pMYCCH.01</name>
</geneLocation>
<dbReference type="HOGENOM" id="CLU_2807797_0_0_11"/>
<sequence>MSAHGQFQLSIDTGGEVVSTWGELTGNNAQFSSEIDPLRAPGQASHPDCLFAKCIISAFQPFVVGGY</sequence>
<keyword evidence="2" id="KW-1185">Reference proteome</keyword>
<reference evidence="1 2" key="1">
    <citation type="submission" date="2012-06" db="EMBL/GenBank/DDBJ databases">
        <title>Complete sequence of plasmid 1 of Mycobacterium chubuense NBB4.</title>
        <authorList>
            <consortium name="US DOE Joint Genome Institute"/>
            <person name="Lucas S."/>
            <person name="Han J."/>
            <person name="Lapidus A."/>
            <person name="Cheng J.-F."/>
            <person name="Goodwin L."/>
            <person name="Pitluck S."/>
            <person name="Peters L."/>
            <person name="Mikhailova N."/>
            <person name="Teshima H."/>
            <person name="Detter J.C."/>
            <person name="Han C."/>
            <person name="Tapia R."/>
            <person name="Land M."/>
            <person name="Hauser L."/>
            <person name="Kyrpides N."/>
            <person name="Ivanova N."/>
            <person name="Pagani I."/>
            <person name="Mattes T."/>
            <person name="Holmes A."/>
            <person name="Rutledge P."/>
            <person name="Paulsen I."/>
            <person name="Coleman N."/>
            <person name="Woyke T."/>
        </authorList>
    </citation>
    <scope>NUCLEOTIDE SEQUENCE [LARGE SCALE GENOMIC DNA]</scope>
    <source>
        <strain evidence="1 2">NBB4</strain>
        <plasmid evidence="1 2">pMYCCH.01</plasmid>
    </source>
</reference>
<evidence type="ECO:0000313" key="1">
    <source>
        <dbReference type="EMBL" id="AFM20175.1"/>
    </source>
</evidence>
<dbReference type="Proteomes" id="UP000006057">
    <property type="component" value="Plasmid pMYCCH.01"/>
</dbReference>
<dbReference type="EMBL" id="CP003054">
    <property type="protein sequence ID" value="AFM20175.1"/>
    <property type="molecule type" value="Genomic_DNA"/>
</dbReference>
<proteinExistence type="predicted"/>
<accession>I4BSB8</accession>
<dbReference type="KEGG" id="mcb:Mycch_5508"/>
<keyword evidence="1" id="KW-0614">Plasmid</keyword>
<dbReference type="RefSeq" id="WP_014805464.1">
    <property type="nucleotide sequence ID" value="NC_018022.1"/>
</dbReference>
<organism evidence="1 2">
    <name type="scientific">Mycolicibacterium chubuense (strain NBB4)</name>
    <name type="common">Mycobacterium chubuense</name>
    <dbReference type="NCBI Taxonomy" id="710421"/>
    <lineage>
        <taxon>Bacteria</taxon>
        <taxon>Bacillati</taxon>
        <taxon>Actinomycetota</taxon>
        <taxon>Actinomycetes</taxon>
        <taxon>Mycobacteriales</taxon>
        <taxon>Mycobacteriaceae</taxon>
        <taxon>Mycolicibacterium</taxon>
    </lineage>
</organism>
<name>I4BSB8_MYCCN</name>
<evidence type="ECO:0000313" key="2">
    <source>
        <dbReference type="Proteomes" id="UP000006057"/>
    </source>
</evidence>
<gene>
    <name evidence="1" type="ordered locus">Mycch_5508</name>
</gene>